<keyword evidence="4" id="KW-0479">Metal-binding</keyword>
<evidence type="ECO:0000313" key="6">
    <source>
        <dbReference type="EMBL" id="GAA0147576.1"/>
    </source>
</evidence>
<protein>
    <submittedName>
        <fullName evidence="6">Methyltransferase</fullName>
    </submittedName>
</protein>
<dbReference type="Gene3D" id="1.10.1200.270">
    <property type="entry name" value="Methyltransferase, alpha-helical capping domain"/>
    <property type="match status" value="1"/>
</dbReference>
<evidence type="ECO:0000256" key="2">
    <source>
        <dbReference type="ARBA" id="ARBA00022603"/>
    </source>
</evidence>
<dbReference type="EMBL" id="BAABME010031915">
    <property type="protein sequence ID" value="GAA0147576.1"/>
    <property type="molecule type" value="Genomic_DNA"/>
</dbReference>
<evidence type="ECO:0000256" key="1">
    <source>
        <dbReference type="ARBA" id="ARBA00007967"/>
    </source>
</evidence>
<comment type="caution">
    <text evidence="6">The sequence shown here is derived from an EMBL/GenBank/DDBJ whole genome shotgun (WGS) entry which is preliminary data.</text>
</comment>
<dbReference type="Gene3D" id="3.40.50.150">
    <property type="entry name" value="Vaccinia Virus protein VP39"/>
    <property type="match status" value="1"/>
</dbReference>
<dbReference type="AlphaFoldDB" id="A0AAV3PA04"/>
<gene>
    <name evidence="6" type="ORF">LIER_42962</name>
</gene>
<dbReference type="SUPFAM" id="SSF53335">
    <property type="entry name" value="S-adenosyl-L-methionine-dependent methyltransferases"/>
    <property type="match status" value="1"/>
</dbReference>
<comment type="similarity">
    <text evidence="1">Belongs to the methyltransferase superfamily. Type-7 methyltransferase family.</text>
</comment>
<organism evidence="6 7">
    <name type="scientific">Lithospermum erythrorhizon</name>
    <name type="common">Purple gromwell</name>
    <name type="synonym">Lithospermum officinale var. erythrorhizon</name>
    <dbReference type="NCBI Taxonomy" id="34254"/>
    <lineage>
        <taxon>Eukaryota</taxon>
        <taxon>Viridiplantae</taxon>
        <taxon>Streptophyta</taxon>
        <taxon>Embryophyta</taxon>
        <taxon>Tracheophyta</taxon>
        <taxon>Spermatophyta</taxon>
        <taxon>Magnoliopsida</taxon>
        <taxon>eudicotyledons</taxon>
        <taxon>Gunneridae</taxon>
        <taxon>Pentapetalae</taxon>
        <taxon>asterids</taxon>
        <taxon>lamiids</taxon>
        <taxon>Boraginales</taxon>
        <taxon>Boraginaceae</taxon>
        <taxon>Boraginoideae</taxon>
        <taxon>Lithospermeae</taxon>
        <taxon>Lithospermum</taxon>
    </lineage>
</organism>
<dbReference type="GO" id="GO:0008168">
    <property type="term" value="F:methyltransferase activity"/>
    <property type="evidence" value="ECO:0007669"/>
    <property type="project" value="UniProtKB-KW"/>
</dbReference>
<sequence length="391" mass="44325">MLFSVQGSRTFSILSYNNNNRSNTKHVLKQRKVVPPLPAMNGGDGDLSYSQNSAYQRGAVEAAEEIIKSEVVKQFSVKKLCGFPTQTSFRIADFGCSTGPNTFLAVQIIINAIIKKLETESQNSKLPEFQVFFNDNVFNDFNTLFSSLPPERNYYASGVPGSFYIPLFPKASLHFAHSSSALCWLSELPKEITDRSSRAWNKGKISYTESKEEVFEAYSGQFCRDFERFLNARADELVSGGLMELLVPGVPDYLDQSHSTTASEIDLLGSCLMDMANNGKFDESMVDEFNMPLYYTHPKELKGLLENNKNFSIERMEILHNSAKHVTMPDPESRAMYFRATLEQVLVKHFPAEIMDELFDRYADKIADSSLYLKPDVQRSIFIFVLLKRLD</sequence>
<name>A0AAV3PA04_LITER</name>
<evidence type="ECO:0000256" key="5">
    <source>
        <dbReference type="ARBA" id="ARBA00022842"/>
    </source>
</evidence>
<reference evidence="6 7" key="1">
    <citation type="submission" date="2024-01" db="EMBL/GenBank/DDBJ databases">
        <title>The complete chloroplast genome sequence of Lithospermum erythrorhizon: insights into the phylogenetic relationship among Boraginaceae species and the maternal lineages of purple gromwells.</title>
        <authorList>
            <person name="Okada T."/>
            <person name="Watanabe K."/>
        </authorList>
    </citation>
    <scope>NUCLEOTIDE SEQUENCE [LARGE SCALE GENOMIC DNA]</scope>
</reference>
<proteinExistence type="inferred from homology"/>
<evidence type="ECO:0000256" key="4">
    <source>
        <dbReference type="ARBA" id="ARBA00022723"/>
    </source>
</evidence>
<dbReference type="Pfam" id="PF03492">
    <property type="entry name" value="Methyltransf_7"/>
    <property type="match status" value="1"/>
</dbReference>
<keyword evidence="3" id="KW-0808">Transferase</keyword>
<dbReference type="InterPro" id="IPR005299">
    <property type="entry name" value="MeTrfase_7"/>
</dbReference>
<evidence type="ECO:0000313" key="7">
    <source>
        <dbReference type="Proteomes" id="UP001454036"/>
    </source>
</evidence>
<accession>A0AAV3PA04</accession>
<keyword evidence="7" id="KW-1185">Reference proteome</keyword>
<keyword evidence="2 6" id="KW-0489">Methyltransferase</keyword>
<keyword evidence="5" id="KW-0460">Magnesium</keyword>
<dbReference type="PANTHER" id="PTHR31009">
    <property type="entry name" value="S-ADENOSYL-L-METHIONINE:CARBOXYL METHYLTRANSFERASE FAMILY PROTEIN"/>
    <property type="match status" value="1"/>
</dbReference>
<dbReference type="InterPro" id="IPR029063">
    <property type="entry name" value="SAM-dependent_MTases_sf"/>
</dbReference>
<dbReference type="GO" id="GO:0032259">
    <property type="term" value="P:methylation"/>
    <property type="evidence" value="ECO:0007669"/>
    <property type="project" value="UniProtKB-KW"/>
</dbReference>
<evidence type="ECO:0000256" key="3">
    <source>
        <dbReference type="ARBA" id="ARBA00022679"/>
    </source>
</evidence>
<dbReference type="Proteomes" id="UP001454036">
    <property type="component" value="Unassembled WGS sequence"/>
</dbReference>
<dbReference type="InterPro" id="IPR042086">
    <property type="entry name" value="MeTrfase_capping"/>
</dbReference>
<dbReference type="GO" id="GO:0046872">
    <property type="term" value="F:metal ion binding"/>
    <property type="evidence" value="ECO:0007669"/>
    <property type="project" value="UniProtKB-KW"/>
</dbReference>